<keyword evidence="2" id="KW-1185">Reference proteome</keyword>
<comment type="caution">
    <text evidence="1">The sequence shown here is derived from an EMBL/GenBank/DDBJ whole genome shotgun (WGS) entry which is preliminary data.</text>
</comment>
<organism evidence="1 2">
    <name type="scientific">Helianthus annuus</name>
    <name type="common">Common sunflower</name>
    <dbReference type="NCBI Taxonomy" id="4232"/>
    <lineage>
        <taxon>Eukaryota</taxon>
        <taxon>Viridiplantae</taxon>
        <taxon>Streptophyta</taxon>
        <taxon>Embryophyta</taxon>
        <taxon>Tracheophyta</taxon>
        <taxon>Spermatophyta</taxon>
        <taxon>Magnoliopsida</taxon>
        <taxon>eudicotyledons</taxon>
        <taxon>Gunneridae</taxon>
        <taxon>Pentapetalae</taxon>
        <taxon>asterids</taxon>
        <taxon>campanulids</taxon>
        <taxon>Asterales</taxon>
        <taxon>Asteraceae</taxon>
        <taxon>Asteroideae</taxon>
        <taxon>Heliantheae alliance</taxon>
        <taxon>Heliantheae</taxon>
        <taxon>Helianthus</taxon>
    </lineage>
</organism>
<reference evidence="1" key="1">
    <citation type="journal article" date="2017" name="Nature">
        <title>The sunflower genome provides insights into oil metabolism, flowering and Asterid evolution.</title>
        <authorList>
            <person name="Badouin H."/>
            <person name="Gouzy J."/>
            <person name="Grassa C.J."/>
            <person name="Murat F."/>
            <person name="Staton S.E."/>
            <person name="Cottret L."/>
            <person name="Lelandais-Briere C."/>
            <person name="Owens G.L."/>
            <person name="Carrere S."/>
            <person name="Mayjonade B."/>
            <person name="Legrand L."/>
            <person name="Gill N."/>
            <person name="Kane N.C."/>
            <person name="Bowers J.E."/>
            <person name="Hubner S."/>
            <person name="Bellec A."/>
            <person name="Berard A."/>
            <person name="Berges H."/>
            <person name="Blanchet N."/>
            <person name="Boniface M.C."/>
            <person name="Brunel D."/>
            <person name="Catrice O."/>
            <person name="Chaidir N."/>
            <person name="Claudel C."/>
            <person name="Donnadieu C."/>
            <person name="Faraut T."/>
            <person name="Fievet G."/>
            <person name="Helmstetter N."/>
            <person name="King M."/>
            <person name="Knapp S.J."/>
            <person name="Lai Z."/>
            <person name="Le Paslier M.C."/>
            <person name="Lippi Y."/>
            <person name="Lorenzon L."/>
            <person name="Mandel J.R."/>
            <person name="Marage G."/>
            <person name="Marchand G."/>
            <person name="Marquand E."/>
            <person name="Bret-Mestries E."/>
            <person name="Morien E."/>
            <person name="Nambeesan S."/>
            <person name="Nguyen T."/>
            <person name="Pegot-Espagnet P."/>
            <person name="Pouilly N."/>
            <person name="Raftis F."/>
            <person name="Sallet E."/>
            <person name="Schiex T."/>
            <person name="Thomas J."/>
            <person name="Vandecasteele C."/>
            <person name="Vares D."/>
            <person name="Vear F."/>
            <person name="Vautrin S."/>
            <person name="Crespi M."/>
            <person name="Mangin B."/>
            <person name="Burke J.M."/>
            <person name="Salse J."/>
            <person name="Munos S."/>
            <person name="Vincourt P."/>
            <person name="Rieseberg L.H."/>
            <person name="Langlade N.B."/>
        </authorList>
    </citation>
    <scope>NUCLEOTIDE SEQUENCE</scope>
    <source>
        <tissue evidence="1">Leaves</tissue>
    </source>
</reference>
<reference evidence="1" key="2">
    <citation type="submission" date="2020-06" db="EMBL/GenBank/DDBJ databases">
        <title>Helianthus annuus Genome sequencing and assembly Release 2.</title>
        <authorList>
            <person name="Gouzy J."/>
            <person name="Langlade N."/>
            <person name="Munos S."/>
        </authorList>
    </citation>
    <scope>NUCLEOTIDE SEQUENCE</scope>
    <source>
        <tissue evidence="1">Leaves</tissue>
    </source>
</reference>
<sequence length="53" mass="5902">MLIEDGSTQAQIQEESSMAVRFPQWQTVTSEDGGSLWRFGGKGVINTPKIYLL</sequence>
<dbReference type="EMBL" id="MNCJ02000320">
    <property type="protein sequence ID" value="KAF5805613.1"/>
    <property type="molecule type" value="Genomic_DNA"/>
</dbReference>
<dbReference type="Gramene" id="mRNA:HanXRQr2_Chr05g0211411">
    <property type="protein sequence ID" value="mRNA:HanXRQr2_Chr05g0211411"/>
    <property type="gene ID" value="HanXRQr2_Chr05g0211411"/>
</dbReference>
<evidence type="ECO:0000313" key="2">
    <source>
        <dbReference type="Proteomes" id="UP000215914"/>
    </source>
</evidence>
<evidence type="ECO:0000313" key="1">
    <source>
        <dbReference type="EMBL" id="KAF5805613.1"/>
    </source>
</evidence>
<name>A0A9K3NNG3_HELAN</name>
<dbReference type="AlphaFoldDB" id="A0A9K3NNG3"/>
<protein>
    <submittedName>
        <fullName evidence="1">Uncharacterized protein</fullName>
    </submittedName>
</protein>
<gene>
    <name evidence="1" type="ORF">HanXRQr2_Chr05g0211411</name>
</gene>
<proteinExistence type="predicted"/>
<dbReference type="Proteomes" id="UP000215914">
    <property type="component" value="Unassembled WGS sequence"/>
</dbReference>
<accession>A0A9K3NNG3</accession>